<dbReference type="InterPro" id="IPR003140">
    <property type="entry name" value="PLipase/COase/thioEstase"/>
</dbReference>
<proteinExistence type="predicted"/>
<feature type="domain" description="Phospholipase/carboxylesterase/thioesterase" evidence="1">
    <location>
        <begin position="12"/>
        <end position="77"/>
    </location>
</feature>
<dbReference type="SUPFAM" id="SSF53474">
    <property type="entry name" value="alpha/beta-Hydrolases"/>
    <property type="match status" value="1"/>
</dbReference>
<dbReference type="EMBL" id="GBHO01004798">
    <property type="protein sequence ID" value="JAG38806.1"/>
    <property type="molecule type" value="Transcribed_RNA"/>
</dbReference>
<organism evidence="3">
    <name type="scientific">Lygus hesperus</name>
    <name type="common">Western plant bug</name>
    <dbReference type="NCBI Taxonomy" id="30085"/>
    <lineage>
        <taxon>Eukaryota</taxon>
        <taxon>Metazoa</taxon>
        <taxon>Ecdysozoa</taxon>
        <taxon>Arthropoda</taxon>
        <taxon>Hexapoda</taxon>
        <taxon>Insecta</taxon>
        <taxon>Pterygota</taxon>
        <taxon>Neoptera</taxon>
        <taxon>Paraneoptera</taxon>
        <taxon>Hemiptera</taxon>
        <taxon>Heteroptera</taxon>
        <taxon>Panheteroptera</taxon>
        <taxon>Cimicomorpha</taxon>
        <taxon>Miridae</taxon>
        <taxon>Mirini</taxon>
        <taxon>Lygus</taxon>
    </lineage>
</organism>
<sequence>MARTHILLSKNCDTPIFLGHGEKDSIILVEAAYCTNSALCQPYEGYYHPSLFFKIYPGMDHVIIKEEHEDVINFLRKYVPVLAGNPESNCDLYTLEYCQKLARQAKYKANEG</sequence>
<evidence type="ECO:0000313" key="2">
    <source>
        <dbReference type="EMBL" id="JAG15097.1"/>
    </source>
</evidence>
<reference evidence="3" key="2">
    <citation type="submission" date="2014-07" db="EMBL/GenBank/DDBJ databases">
        <authorList>
            <person name="Hull J."/>
        </authorList>
    </citation>
    <scope>NUCLEOTIDE SEQUENCE</scope>
</reference>
<evidence type="ECO:0000313" key="4">
    <source>
        <dbReference type="EMBL" id="JAG38806.1"/>
    </source>
</evidence>
<evidence type="ECO:0000313" key="3">
    <source>
        <dbReference type="EMBL" id="JAG38805.1"/>
    </source>
</evidence>
<dbReference type="InterPro" id="IPR029058">
    <property type="entry name" value="AB_hydrolase_fold"/>
</dbReference>
<gene>
    <name evidence="3" type="ORF">CM83_13109</name>
    <name evidence="4" type="ORF">CM83_13111</name>
    <name evidence="2" type="ORF">CM83_13115</name>
</gene>
<dbReference type="EMBL" id="GBHO01028507">
    <property type="protein sequence ID" value="JAG15097.1"/>
    <property type="molecule type" value="Transcribed_RNA"/>
</dbReference>
<dbReference type="Gene3D" id="3.40.50.1820">
    <property type="entry name" value="alpha/beta hydrolase"/>
    <property type="match status" value="1"/>
</dbReference>
<dbReference type="AlphaFoldDB" id="A0A0A9ZAH5"/>
<evidence type="ECO:0000259" key="1">
    <source>
        <dbReference type="Pfam" id="PF02230"/>
    </source>
</evidence>
<name>A0A0A9ZAH5_LYGHE</name>
<reference evidence="3" key="1">
    <citation type="journal article" date="2014" name="PLoS ONE">
        <title>Transcriptome-Based Identification of ABC Transporters in the Western Tarnished Plant Bug Lygus hesperus.</title>
        <authorList>
            <person name="Hull J.J."/>
            <person name="Chaney K."/>
            <person name="Geib S.M."/>
            <person name="Fabrick J.A."/>
            <person name="Brent C.S."/>
            <person name="Walsh D."/>
            <person name="Lavine L.C."/>
        </authorList>
    </citation>
    <scope>NUCLEOTIDE SEQUENCE</scope>
</reference>
<protein>
    <submittedName>
        <fullName evidence="3">Acyl-protein thioesterase 1</fullName>
    </submittedName>
</protein>
<accession>A0A0A9ZAH5</accession>
<dbReference type="Pfam" id="PF02230">
    <property type="entry name" value="Abhydrolase_2"/>
    <property type="match status" value="1"/>
</dbReference>
<dbReference type="GO" id="GO:0016787">
    <property type="term" value="F:hydrolase activity"/>
    <property type="evidence" value="ECO:0007669"/>
    <property type="project" value="InterPro"/>
</dbReference>
<dbReference type="EMBL" id="GBHO01004799">
    <property type="protein sequence ID" value="JAG38805.1"/>
    <property type="molecule type" value="Transcribed_RNA"/>
</dbReference>